<dbReference type="Pfam" id="PF05229">
    <property type="entry name" value="SCPU"/>
    <property type="match status" value="1"/>
</dbReference>
<evidence type="ECO:0000313" key="2">
    <source>
        <dbReference type="EMBL" id="PZO89142.1"/>
    </source>
</evidence>
<gene>
    <name evidence="2" type="ORF">DI623_11305</name>
</gene>
<evidence type="ECO:0000313" key="3">
    <source>
        <dbReference type="Proteomes" id="UP000249066"/>
    </source>
</evidence>
<organism evidence="2 3">
    <name type="scientific">Sphingomonas sanxanigenens</name>
    <dbReference type="NCBI Taxonomy" id="397260"/>
    <lineage>
        <taxon>Bacteria</taxon>
        <taxon>Pseudomonadati</taxon>
        <taxon>Pseudomonadota</taxon>
        <taxon>Alphaproteobacteria</taxon>
        <taxon>Sphingomonadales</taxon>
        <taxon>Sphingomonadaceae</taxon>
        <taxon>Sphingomonas</taxon>
    </lineage>
</organism>
<dbReference type="PANTHER" id="PTHR37089">
    <property type="entry name" value="PROTEIN U-RELATED"/>
    <property type="match status" value="1"/>
</dbReference>
<reference evidence="2 3" key="1">
    <citation type="submission" date="2017-08" db="EMBL/GenBank/DDBJ databases">
        <title>Infants hospitalized years apart are colonized by the same room-sourced microbial strains.</title>
        <authorList>
            <person name="Brooks B."/>
            <person name="Olm M.R."/>
            <person name="Firek B.A."/>
            <person name="Baker R."/>
            <person name="Thomas B.C."/>
            <person name="Morowitz M.J."/>
            <person name="Banfield J.F."/>
        </authorList>
    </citation>
    <scope>NUCLEOTIDE SEQUENCE [LARGE SCALE GENOMIC DNA]</scope>
    <source>
        <strain evidence="2">S2_018_000_R2_101</strain>
    </source>
</reference>
<sequence>MAAGALVFAAAGARAELSHNFQVGATIESGCLIEGPGASTGNFGTLDFGTASALSTETRTAALANGGTLTLRCTPQTMLSMTVDGGQHVTGGIRHLQRGADAASRIAYALCTDAMCAQPIVISQPVAITVAAGNADDVKLPIFGRLTLPGNVPAGVYADTLTLVLSW</sequence>
<feature type="domain" description="Spore coat protein U/FanG" evidence="1">
    <location>
        <begin position="19"/>
        <end position="162"/>
    </location>
</feature>
<dbReference type="AlphaFoldDB" id="A0A2W5A7E9"/>
<accession>A0A2W5A7E9</accession>
<protein>
    <submittedName>
        <fullName evidence="2">Spore coat protein</fullName>
    </submittedName>
</protein>
<keyword evidence="2" id="KW-0946">Virion</keyword>
<keyword evidence="2" id="KW-0167">Capsid protein</keyword>
<dbReference type="Proteomes" id="UP000249066">
    <property type="component" value="Unassembled WGS sequence"/>
</dbReference>
<name>A0A2W5A7E9_9SPHN</name>
<dbReference type="SMART" id="SM00972">
    <property type="entry name" value="SCPU"/>
    <property type="match status" value="1"/>
</dbReference>
<evidence type="ECO:0000259" key="1">
    <source>
        <dbReference type="Pfam" id="PF05229"/>
    </source>
</evidence>
<dbReference type="EMBL" id="QFNN01000072">
    <property type="protein sequence ID" value="PZO89142.1"/>
    <property type="molecule type" value="Genomic_DNA"/>
</dbReference>
<proteinExistence type="predicted"/>
<dbReference type="InterPro" id="IPR007893">
    <property type="entry name" value="Spore_coat_U/FanG"/>
</dbReference>
<dbReference type="PANTHER" id="PTHR37089:SF4">
    <property type="entry name" value="EXPORTED PROTEIN"/>
    <property type="match status" value="1"/>
</dbReference>
<comment type="caution">
    <text evidence="2">The sequence shown here is derived from an EMBL/GenBank/DDBJ whole genome shotgun (WGS) entry which is preliminary data.</text>
</comment>
<dbReference type="InterPro" id="IPR053167">
    <property type="entry name" value="Spore_coat_component"/>
</dbReference>